<evidence type="ECO:0000313" key="2">
    <source>
        <dbReference type="EMBL" id="CAH2238782.1"/>
    </source>
</evidence>
<gene>
    <name evidence="2" type="primary">jg19521</name>
    <name evidence="2" type="ORF">PAEG_LOCUS15822</name>
</gene>
<reference evidence="2" key="1">
    <citation type="submission" date="2022-03" db="EMBL/GenBank/DDBJ databases">
        <authorList>
            <person name="Lindestad O."/>
        </authorList>
    </citation>
    <scope>NUCLEOTIDE SEQUENCE</scope>
</reference>
<sequence length="98" mass="10790">MNPEGGGEDAAATPTTPAANQTPDAGPLVPIPVAPRKPARRGAKVQQERPKRALFCLTLKNPLRKLCIDIVEWKYPFAKYPTATELRTSRTLIYCLQC</sequence>
<dbReference type="Proteomes" id="UP000838756">
    <property type="component" value="Unassembled WGS sequence"/>
</dbReference>
<comment type="caution">
    <text evidence="2">The sequence shown here is derived from an EMBL/GenBank/DDBJ whole genome shotgun (WGS) entry which is preliminary data.</text>
</comment>
<proteinExistence type="predicted"/>
<evidence type="ECO:0000256" key="1">
    <source>
        <dbReference type="SAM" id="MobiDB-lite"/>
    </source>
</evidence>
<dbReference type="EMBL" id="CAKXAJ010025390">
    <property type="protein sequence ID" value="CAH2238782.1"/>
    <property type="molecule type" value="Genomic_DNA"/>
</dbReference>
<protein>
    <submittedName>
        <fullName evidence="2">Jg19521 protein</fullName>
    </submittedName>
</protein>
<organism evidence="2 3">
    <name type="scientific">Pararge aegeria aegeria</name>
    <dbReference type="NCBI Taxonomy" id="348720"/>
    <lineage>
        <taxon>Eukaryota</taxon>
        <taxon>Metazoa</taxon>
        <taxon>Ecdysozoa</taxon>
        <taxon>Arthropoda</taxon>
        <taxon>Hexapoda</taxon>
        <taxon>Insecta</taxon>
        <taxon>Pterygota</taxon>
        <taxon>Neoptera</taxon>
        <taxon>Endopterygota</taxon>
        <taxon>Lepidoptera</taxon>
        <taxon>Glossata</taxon>
        <taxon>Ditrysia</taxon>
        <taxon>Papilionoidea</taxon>
        <taxon>Nymphalidae</taxon>
        <taxon>Satyrinae</taxon>
        <taxon>Satyrini</taxon>
        <taxon>Parargina</taxon>
        <taxon>Pararge</taxon>
    </lineage>
</organism>
<feature type="compositionally biased region" description="Low complexity" evidence="1">
    <location>
        <begin position="10"/>
        <end position="25"/>
    </location>
</feature>
<name>A0A8S4RND1_9NEOP</name>
<accession>A0A8S4RND1</accession>
<dbReference type="OrthoDB" id="431720at2759"/>
<keyword evidence="3" id="KW-1185">Reference proteome</keyword>
<evidence type="ECO:0000313" key="3">
    <source>
        <dbReference type="Proteomes" id="UP000838756"/>
    </source>
</evidence>
<dbReference type="AlphaFoldDB" id="A0A8S4RND1"/>
<feature type="region of interest" description="Disordered" evidence="1">
    <location>
        <begin position="1"/>
        <end position="46"/>
    </location>
</feature>